<dbReference type="Gene3D" id="3.90.1140.10">
    <property type="entry name" value="Cyclic phosphodiesterase"/>
    <property type="match status" value="1"/>
</dbReference>
<proteinExistence type="predicted"/>
<dbReference type="EMBL" id="JAKZBV010000001">
    <property type="protein sequence ID" value="MCH6468983.1"/>
    <property type="molecule type" value="Genomic_DNA"/>
</dbReference>
<dbReference type="SUPFAM" id="SSF55144">
    <property type="entry name" value="LigT-like"/>
    <property type="match status" value="1"/>
</dbReference>
<keyword evidence="1" id="KW-0436">Ligase</keyword>
<dbReference type="InterPro" id="IPR009097">
    <property type="entry name" value="Cyclic_Pdiesterase"/>
</dbReference>
<organism evidence="1 2">
    <name type="scientific">Sinomonas terrae</name>
    <dbReference type="NCBI Taxonomy" id="2908838"/>
    <lineage>
        <taxon>Bacteria</taxon>
        <taxon>Bacillati</taxon>
        <taxon>Actinomycetota</taxon>
        <taxon>Actinomycetes</taxon>
        <taxon>Micrococcales</taxon>
        <taxon>Micrococcaceae</taxon>
        <taxon>Sinomonas</taxon>
    </lineage>
</organism>
<gene>
    <name evidence="1" type="ORF">L0M17_03105</name>
</gene>
<reference evidence="1 2" key="1">
    <citation type="submission" date="2022-03" db="EMBL/GenBank/DDBJ databases">
        <title>Sinomonas sp. isolated from a soil.</title>
        <authorList>
            <person name="Han J."/>
            <person name="Kim D.-U."/>
        </authorList>
    </citation>
    <scope>NUCLEOTIDE SEQUENCE [LARGE SCALE GENOMIC DNA]</scope>
    <source>
        <strain evidence="1 2">5-5</strain>
    </source>
</reference>
<dbReference type="Proteomes" id="UP001202922">
    <property type="component" value="Unassembled WGS sequence"/>
</dbReference>
<protein>
    <submittedName>
        <fullName evidence="1">2'-5' RNA ligase family protein</fullName>
    </submittedName>
</protein>
<keyword evidence="2" id="KW-1185">Reference proteome</keyword>
<evidence type="ECO:0000313" key="2">
    <source>
        <dbReference type="Proteomes" id="UP001202922"/>
    </source>
</evidence>
<evidence type="ECO:0000313" key="1">
    <source>
        <dbReference type="EMBL" id="MCH6468983.1"/>
    </source>
</evidence>
<sequence length="188" mass="19819">MDANEAPAGPASVGPLGAFVVVAFVEPTAVGVPFGKRHWPLHVTLLRFDAPRVAALDAVGRAIAFDDAPIPIVVGHDADFGYRGRVRVSLVEPEPRLQALHDRIVAEVAGVLDAGVGRIHSPQHTGRGFRPHISIQGERRVHRGDRLILDNFALVDMAPDGDSSVRVSVAAWGDGAERDGAERGAGGA</sequence>
<dbReference type="GO" id="GO:0016874">
    <property type="term" value="F:ligase activity"/>
    <property type="evidence" value="ECO:0007669"/>
    <property type="project" value="UniProtKB-KW"/>
</dbReference>
<accession>A0ABS9TX77</accession>
<name>A0ABS9TX77_9MICC</name>
<dbReference type="Pfam" id="PF13563">
    <property type="entry name" value="2_5_RNA_ligase2"/>
    <property type="match status" value="1"/>
</dbReference>
<dbReference type="RefSeq" id="WP_241051110.1">
    <property type="nucleotide sequence ID" value="NZ_JAKZBV010000001.1"/>
</dbReference>
<comment type="caution">
    <text evidence="1">The sequence shown here is derived from an EMBL/GenBank/DDBJ whole genome shotgun (WGS) entry which is preliminary data.</text>
</comment>